<dbReference type="Pfam" id="PF13639">
    <property type="entry name" value="zf-RING_2"/>
    <property type="match status" value="1"/>
</dbReference>
<dbReference type="EMBL" id="JBAHYK010001071">
    <property type="protein sequence ID" value="KAL0569675.1"/>
    <property type="molecule type" value="Genomic_DNA"/>
</dbReference>
<feature type="region of interest" description="Disordered" evidence="5">
    <location>
        <begin position="657"/>
        <end position="704"/>
    </location>
</feature>
<dbReference type="PANTHER" id="PTHR14155">
    <property type="entry name" value="RING FINGER DOMAIN-CONTAINING"/>
    <property type="match status" value="1"/>
</dbReference>
<feature type="compositionally biased region" description="Polar residues" evidence="5">
    <location>
        <begin position="320"/>
        <end position="342"/>
    </location>
</feature>
<dbReference type="SUPFAM" id="SSF57850">
    <property type="entry name" value="RING/U-box"/>
    <property type="match status" value="1"/>
</dbReference>
<keyword evidence="1" id="KW-0479">Metal-binding</keyword>
<keyword evidence="8" id="KW-1185">Reference proteome</keyword>
<dbReference type="InterPro" id="IPR001841">
    <property type="entry name" value="Znf_RING"/>
</dbReference>
<dbReference type="Proteomes" id="UP001465976">
    <property type="component" value="Unassembled WGS sequence"/>
</dbReference>
<gene>
    <name evidence="7" type="ORF">V5O48_012288</name>
</gene>
<dbReference type="SMART" id="SM00184">
    <property type="entry name" value="RING"/>
    <property type="match status" value="1"/>
</dbReference>
<feature type="compositionally biased region" description="Polar residues" evidence="5">
    <location>
        <begin position="121"/>
        <end position="156"/>
    </location>
</feature>
<feature type="compositionally biased region" description="Basic and acidic residues" evidence="5">
    <location>
        <begin position="453"/>
        <end position="463"/>
    </location>
</feature>
<sequence length="871" mass="94285">MPQKVADAANTAPYLTHVVSHRGQLSLIPPDNAGRMRQPKPKKQRSINPDDDLRFNTGPKFYRVSTSSRNGGEARGPSRSNRSGRRMAEARENEFDDTASIPNYPPPSFDEAMSSPPISVCPSTGTATFINSTSRTYQQYSANAAPSSQEIASQGTADEYSDDPDSDSDVSLIASPGSSSPCEPPSPHDLEPSRSPTPSSMVGDGELEYDEDLPSTPSTPTSSKQSRRRRLSLSPLRTLLPRRSSNSPPRALSANPYSQSRNPSTFFRSTTSLSTFAFGRSAASSSTDKGKEVDEEALDSWEVVGRPTSLLMNVEVAMTEPSQGTTHSTPSNPKARNTQPSNIPSPPVPLVDRKPPSPKLKSQRDSKRRDTTPSPLTSFPTTSAATIEAGPLPTTARTRRTHSPPPIAKKSPIPGSPLRQESSGVRTPPDISHQKIFEKAINTPLPITPTERATVDSRTRDQEAPPIPPLPAAVTSTPASNNNNIAPRGVVCIPMHDGLQEPSPRLFSSHSQHRAPSRVQSTNPANPVHPFPTLSRPIMPHISTQTLTPPRSGSPSPIPTASSASSTFTITPTNTPTQSQFSHHYLGRPLPRPPPSSSRDMVDSTYSSTVAESLGSSANPCPEGLLIDFDEPIQGNGSHTTTDVVPTLLDRRAEALNGSNLSSSTQRTNSGNRHSSVRGRVGDLAESPGRLRTTSSVRAASVTEPSPREAFSQFTDLDVLVAGLDENELRNGSSYDHHLTHLFRLYSWYLNSWGLVLQPPRTVVQTLILSGFPEGWLHLQTLPYQLQSSDASLVDRRRTTKDGRVKVKLMVLESAVDKCGICLVQFKEGDPAAMSSDSCRHVFHEYCLKRWLTGASKTCPSCRVKVGDLQC</sequence>
<reference evidence="7 8" key="1">
    <citation type="submission" date="2024-02" db="EMBL/GenBank/DDBJ databases">
        <title>A draft genome for the cacao thread blight pathogen Marasmius crinis-equi.</title>
        <authorList>
            <person name="Cohen S.P."/>
            <person name="Baruah I.K."/>
            <person name="Amoako-Attah I."/>
            <person name="Bukari Y."/>
            <person name="Meinhardt L.W."/>
            <person name="Bailey B.A."/>
        </authorList>
    </citation>
    <scope>NUCLEOTIDE SEQUENCE [LARGE SCALE GENOMIC DNA]</scope>
    <source>
        <strain evidence="7 8">GH-76</strain>
    </source>
</reference>
<accession>A0ABR3F370</accession>
<feature type="compositionally biased region" description="Low complexity" evidence="5">
    <location>
        <begin position="214"/>
        <end position="223"/>
    </location>
</feature>
<feature type="domain" description="RING-type" evidence="6">
    <location>
        <begin position="819"/>
        <end position="863"/>
    </location>
</feature>
<feature type="compositionally biased region" description="Acidic residues" evidence="5">
    <location>
        <begin position="159"/>
        <end position="168"/>
    </location>
</feature>
<feature type="region of interest" description="Disordered" evidence="5">
    <location>
        <begin position="280"/>
        <end position="481"/>
    </location>
</feature>
<evidence type="ECO:0000313" key="8">
    <source>
        <dbReference type="Proteomes" id="UP001465976"/>
    </source>
</evidence>
<evidence type="ECO:0000256" key="5">
    <source>
        <dbReference type="SAM" id="MobiDB-lite"/>
    </source>
</evidence>
<evidence type="ECO:0000313" key="7">
    <source>
        <dbReference type="EMBL" id="KAL0569675.1"/>
    </source>
</evidence>
<feature type="region of interest" description="Disordered" evidence="5">
    <location>
        <begin position="501"/>
        <end position="618"/>
    </location>
</feature>
<feature type="compositionally biased region" description="Low complexity" evidence="5">
    <location>
        <begin position="559"/>
        <end position="577"/>
    </location>
</feature>
<feature type="compositionally biased region" description="Polar residues" evidence="5">
    <location>
        <begin position="604"/>
        <end position="618"/>
    </location>
</feature>
<keyword evidence="2 4" id="KW-0863">Zinc-finger</keyword>
<dbReference type="PROSITE" id="PS50089">
    <property type="entry name" value="ZF_RING_2"/>
    <property type="match status" value="1"/>
</dbReference>
<dbReference type="Gene3D" id="3.30.40.10">
    <property type="entry name" value="Zinc/RING finger domain, C3HC4 (zinc finger)"/>
    <property type="match status" value="1"/>
</dbReference>
<proteinExistence type="predicted"/>
<feature type="compositionally biased region" description="Polar residues" evidence="5">
    <location>
        <begin position="542"/>
        <end position="553"/>
    </location>
</feature>
<feature type="region of interest" description="Disordered" evidence="5">
    <location>
        <begin position="22"/>
        <end position="267"/>
    </location>
</feature>
<protein>
    <recommendedName>
        <fullName evidence="6">RING-type domain-containing protein</fullName>
    </recommendedName>
</protein>
<dbReference type="CDD" id="cd16448">
    <property type="entry name" value="RING-H2"/>
    <property type="match status" value="1"/>
</dbReference>
<dbReference type="PANTHER" id="PTHR14155:SF627">
    <property type="entry name" value="OS06G0192800 PROTEIN"/>
    <property type="match status" value="1"/>
</dbReference>
<feature type="compositionally biased region" description="Basic and acidic residues" evidence="5">
    <location>
        <begin position="362"/>
        <end position="371"/>
    </location>
</feature>
<evidence type="ECO:0000256" key="1">
    <source>
        <dbReference type="ARBA" id="ARBA00022723"/>
    </source>
</evidence>
<feature type="compositionally biased region" description="Low complexity" evidence="5">
    <location>
        <begin position="408"/>
        <end position="417"/>
    </location>
</feature>
<dbReference type="InterPro" id="IPR053238">
    <property type="entry name" value="RING-H2_zinc_finger"/>
</dbReference>
<dbReference type="InterPro" id="IPR013083">
    <property type="entry name" value="Znf_RING/FYVE/PHD"/>
</dbReference>
<feature type="compositionally biased region" description="Polar residues" evidence="5">
    <location>
        <begin position="657"/>
        <end position="674"/>
    </location>
</feature>
<feature type="compositionally biased region" description="Low complexity" evidence="5">
    <location>
        <begin position="232"/>
        <end position="256"/>
    </location>
</feature>
<feature type="compositionally biased region" description="Low complexity" evidence="5">
    <location>
        <begin position="169"/>
        <end position="181"/>
    </location>
</feature>
<evidence type="ECO:0000259" key="6">
    <source>
        <dbReference type="PROSITE" id="PS50089"/>
    </source>
</evidence>
<organism evidence="7 8">
    <name type="scientific">Marasmius crinis-equi</name>
    <dbReference type="NCBI Taxonomy" id="585013"/>
    <lineage>
        <taxon>Eukaryota</taxon>
        <taxon>Fungi</taxon>
        <taxon>Dikarya</taxon>
        <taxon>Basidiomycota</taxon>
        <taxon>Agaricomycotina</taxon>
        <taxon>Agaricomycetes</taxon>
        <taxon>Agaricomycetidae</taxon>
        <taxon>Agaricales</taxon>
        <taxon>Marasmiineae</taxon>
        <taxon>Marasmiaceae</taxon>
        <taxon>Marasmius</taxon>
    </lineage>
</organism>
<keyword evidence="3" id="KW-0862">Zinc</keyword>
<feature type="compositionally biased region" description="Low complexity" evidence="5">
    <location>
        <begin position="372"/>
        <end position="386"/>
    </location>
</feature>
<evidence type="ECO:0000256" key="2">
    <source>
        <dbReference type="ARBA" id="ARBA00022771"/>
    </source>
</evidence>
<evidence type="ECO:0000256" key="3">
    <source>
        <dbReference type="ARBA" id="ARBA00022833"/>
    </source>
</evidence>
<name>A0ABR3F370_9AGAR</name>
<evidence type="ECO:0000256" key="4">
    <source>
        <dbReference type="PROSITE-ProRule" id="PRU00175"/>
    </source>
</evidence>
<comment type="caution">
    <text evidence="7">The sequence shown here is derived from an EMBL/GenBank/DDBJ whole genome shotgun (WGS) entry which is preliminary data.</text>
</comment>